<dbReference type="EnsemblPlants" id="AVESA.00010b.r2.3CG0454050.1">
    <property type="protein sequence ID" value="AVESA.00010b.r2.3CG0454050.1.CDS.1"/>
    <property type="gene ID" value="AVESA.00010b.r2.3CG0454050"/>
</dbReference>
<sequence>MVAAVHTAFAGDTGCPVPDFNVSASLALFPFNISAANSRLVFFYGCAVPSDLRLPRLCANRTMGAYVSGLWGENGTLPAGVSRNCSSASVPVRGGTTEQLAAPGRYYQRLIDDGFLLELPAPLGDCDGCTRMRGECRFDQFSFQCVCPDGNLCPASNSNQSNSTAHPAGKQSVFFLTLRRLFRQLTVVLPPIQINWFGFG</sequence>
<name>A0ACD5VKP1_AVESA</name>
<organism evidence="1 2">
    <name type="scientific">Avena sativa</name>
    <name type="common">Oat</name>
    <dbReference type="NCBI Taxonomy" id="4498"/>
    <lineage>
        <taxon>Eukaryota</taxon>
        <taxon>Viridiplantae</taxon>
        <taxon>Streptophyta</taxon>
        <taxon>Embryophyta</taxon>
        <taxon>Tracheophyta</taxon>
        <taxon>Spermatophyta</taxon>
        <taxon>Magnoliopsida</taxon>
        <taxon>Liliopsida</taxon>
        <taxon>Poales</taxon>
        <taxon>Poaceae</taxon>
        <taxon>BOP clade</taxon>
        <taxon>Pooideae</taxon>
        <taxon>Poodae</taxon>
        <taxon>Poeae</taxon>
        <taxon>Poeae Chloroplast Group 1 (Aveneae type)</taxon>
        <taxon>Aveninae</taxon>
        <taxon>Avena</taxon>
    </lineage>
</organism>
<accession>A0ACD5VKP1</accession>
<evidence type="ECO:0000313" key="2">
    <source>
        <dbReference type="Proteomes" id="UP001732700"/>
    </source>
</evidence>
<dbReference type="Proteomes" id="UP001732700">
    <property type="component" value="Chromosome 3C"/>
</dbReference>
<evidence type="ECO:0000313" key="1">
    <source>
        <dbReference type="EnsemblPlants" id="AVESA.00010b.r2.3CG0454050.1.CDS.1"/>
    </source>
</evidence>
<reference evidence="1" key="2">
    <citation type="submission" date="2025-09" db="UniProtKB">
        <authorList>
            <consortium name="EnsemblPlants"/>
        </authorList>
    </citation>
    <scope>IDENTIFICATION</scope>
</reference>
<protein>
    <submittedName>
        <fullName evidence="1">Uncharacterized protein</fullName>
    </submittedName>
</protein>
<proteinExistence type="predicted"/>
<keyword evidence="2" id="KW-1185">Reference proteome</keyword>
<reference evidence="1" key="1">
    <citation type="submission" date="2021-05" db="EMBL/GenBank/DDBJ databases">
        <authorList>
            <person name="Scholz U."/>
            <person name="Mascher M."/>
            <person name="Fiebig A."/>
        </authorList>
    </citation>
    <scope>NUCLEOTIDE SEQUENCE [LARGE SCALE GENOMIC DNA]</scope>
</reference>